<keyword evidence="2" id="KW-0732">Signal</keyword>
<evidence type="ECO:0000256" key="2">
    <source>
        <dbReference type="SAM" id="SignalP"/>
    </source>
</evidence>
<dbReference type="NCBIfam" id="NF040941">
    <property type="entry name" value="GGGWT_bact"/>
    <property type="match status" value="1"/>
</dbReference>
<accession>A0A8B6DM87</accession>
<dbReference type="CDD" id="cd00087">
    <property type="entry name" value="FReD"/>
    <property type="match status" value="1"/>
</dbReference>
<evidence type="ECO:0000313" key="4">
    <source>
        <dbReference type="EMBL" id="VDI20797.1"/>
    </source>
</evidence>
<dbReference type="GO" id="GO:0005615">
    <property type="term" value="C:extracellular space"/>
    <property type="evidence" value="ECO:0007669"/>
    <property type="project" value="TreeGrafter"/>
</dbReference>
<dbReference type="PANTHER" id="PTHR19143:SF458">
    <property type="entry name" value="FIBRINOGEN C-TERMINAL DOMAIN-CONTAINING PROTEIN-RELATED"/>
    <property type="match status" value="1"/>
</dbReference>
<feature type="coiled-coil region" evidence="1">
    <location>
        <begin position="94"/>
        <end position="143"/>
    </location>
</feature>
<dbReference type="InterPro" id="IPR036056">
    <property type="entry name" value="Fibrinogen-like_C"/>
</dbReference>
<dbReference type="InterPro" id="IPR002181">
    <property type="entry name" value="Fibrinogen_a/b/g_C_dom"/>
</dbReference>
<proteinExistence type="predicted"/>
<evidence type="ECO:0000256" key="1">
    <source>
        <dbReference type="SAM" id="Coils"/>
    </source>
</evidence>
<dbReference type="EMBL" id="UYJE01003612">
    <property type="protein sequence ID" value="VDI20797.1"/>
    <property type="molecule type" value="Genomic_DNA"/>
</dbReference>
<dbReference type="InterPro" id="IPR014716">
    <property type="entry name" value="Fibrinogen_a/b/g_C_1"/>
</dbReference>
<dbReference type="OrthoDB" id="6125406at2759"/>
<feature type="chain" id="PRO_5033001574" description="Fibrinogen C-terminal domain-containing protein" evidence="2">
    <location>
        <begin position="24"/>
        <end position="436"/>
    </location>
</feature>
<keyword evidence="1" id="KW-0175">Coiled coil</keyword>
<feature type="signal peptide" evidence="2">
    <location>
        <begin position="1"/>
        <end position="23"/>
    </location>
</feature>
<feature type="domain" description="Fibrinogen C-terminal" evidence="3">
    <location>
        <begin position="236"/>
        <end position="414"/>
    </location>
</feature>
<dbReference type="SUPFAM" id="SSF56496">
    <property type="entry name" value="Fibrinogen C-terminal domain-like"/>
    <property type="match status" value="1"/>
</dbReference>
<dbReference type="InterPro" id="IPR050373">
    <property type="entry name" value="Fibrinogen_C-term_domain"/>
</dbReference>
<dbReference type="SMART" id="SM00186">
    <property type="entry name" value="FBG"/>
    <property type="match status" value="1"/>
</dbReference>
<evidence type="ECO:0000313" key="5">
    <source>
        <dbReference type="Proteomes" id="UP000596742"/>
    </source>
</evidence>
<sequence length="436" mass="50092">MSAFGKILFIIQMLLLATIYVDGKPCANSNSKCQQVRMPLVSNKLNAPLVAELDVTAMNKQLKTYIRDDIESTFSEDIKGLVKKEQDDMKVLMLQDYSSKLNKTKKEYDKHISKIVQSLEEKQSELQLEISDVNKNLNESESTVSTKITKLLSGFEERQERLKLAMLSEYTSKIRQSEDAINQKFIDLASEQKSQFADLSRELKEEFVKSTTNLQTQSKELEEWKTNLMATLNDTYAPLIRYKDCGKIKTKASGVYTIYPDGFHGIQAYCDMSTDRGGWTVIQRRIDGTTSFDRDWVEYKEGFGDPQKDYWLGNKYLNLLTTNGKYELRVDLTDTNNTMTYALYKTFTVGDENSQYKLTIGRYSGTAGDGMAYNNGMKFSTKDRDHDTDSEVNCAKRAGAWWHGAPSCSRVYLNRHNLFWRGFIYIKSSMMIRQII</sequence>
<dbReference type="Pfam" id="PF00147">
    <property type="entry name" value="Fibrinogen_C"/>
    <property type="match status" value="1"/>
</dbReference>
<organism evidence="4 5">
    <name type="scientific">Mytilus galloprovincialis</name>
    <name type="common">Mediterranean mussel</name>
    <dbReference type="NCBI Taxonomy" id="29158"/>
    <lineage>
        <taxon>Eukaryota</taxon>
        <taxon>Metazoa</taxon>
        <taxon>Spiralia</taxon>
        <taxon>Lophotrochozoa</taxon>
        <taxon>Mollusca</taxon>
        <taxon>Bivalvia</taxon>
        <taxon>Autobranchia</taxon>
        <taxon>Pteriomorphia</taxon>
        <taxon>Mytilida</taxon>
        <taxon>Mytiloidea</taxon>
        <taxon>Mytilidae</taxon>
        <taxon>Mytilinae</taxon>
        <taxon>Mytilus</taxon>
    </lineage>
</organism>
<dbReference type="AlphaFoldDB" id="A0A8B6DM87"/>
<protein>
    <recommendedName>
        <fullName evidence="3">Fibrinogen C-terminal domain-containing protein</fullName>
    </recommendedName>
</protein>
<name>A0A8B6DM87_MYTGA</name>
<gene>
    <name evidence="4" type="ORF">MGAL_10B040359</name>
</gene>
<dbReference type="PROSITE" id="PS51406">
    <property type="entry name" value="FIBRINOGEN_C_2"/>
    <property type="match status" value="1"/>
</dbReference>
<dbReference type="Gene3D" id="3.90.215.10">
    <property type="entry name" value="Gamma Fibrinogen, chain A, domain 1"/>
    <property type="match status" value="1"/>
</dbReference>
<dbReference type="Proteomes" id="UP000596742">
    <property type="component" value="Unassembled WGS sequence"/>
</dbReference>
<dbReference type="PANTHER" id="PTHR19143">
    <property type="entry name" value="FIBRINOGEN/TENASCIN/ANGIOPOEITIN"/>
    <property type="match status" value="1"/>
</dbReference>
<comment type="caution">
    <text evidence="4">The sequence shown here is derived from an EMBL/GenBank/DDBJ whole genome shotgun (WGS) entry which is preliminary data.</text>
</comment>
<reference evidence="4" key="1">
    <citation type="submission" date="2018-11" db="EMBL/GenBank/DDBJ databases">
        <authorList>
            <person name="Alioto T."/>
            <person name="Alioto T."/>
        </authorList>
    </citation>
    <scope>NUCLEOTIDE SEQUENCE</scope>
</reference>
<keyword evidence="5" id="KW-1185">Reference proteome</keyword>
<evidence type="ECO:0000259" key="3">
    <source>
        <dbReference type="PROSITE" id="PS51406"/>
    </source>
</evidence>